<dbReference type="Pfam" id="PF00534">
    <property type="entry name" value="Glycos_transf_1"/>
    <property type="match status" value="1"/>
</dbReference>
<dbReference type="PATRIC" id="fig|1423784.4.peg.1404"/>
<dbReference type="GO" id="GO:0016757">
    <property type="term" value="F:glycosyltransferase activity"/>
    <property type="evidence" value="ECO:0007669"/>
    <property type="project" value="UniProtKB-KW"/>
</dbReference>
<gene>
    <name evidence="3" type="ORF">FC51_GL001375</name>
</gene>
<evidence type="ECO:0000256" key="1">
    <source>
        <dbReference type="ARBA" id="ARBA00022679"/>
    </source>
</evidence>
<evidence type="ECO:0000313" key="3">
    <source>
        <dbReference type="EMBL" id="KRM44517.1"/>
    </source>
</evidence>
<sequence>MKLAIFAPNVLPVPALDGGAVEELTTYIIEENEQKHLYDIDLYTIDNCNRLSNFKFKYTNILQIKYKPNQTKQHFIDILNKFLIRMPNGRVISDFSECLTHNFKKNFYDAVIVEDNREVFNTIVRKINQEKLIFHVHDDIYPPEDDINIIQRLIHPAGYNMIKGIINSSDKIITVSRYLEKRFEKYGAKNAVTLYNGVLSEKLIPTSLEIQESWKKRLNISNKDIVFTFIGRFISDKGIDQFLNSLKLLKDCTNLKFLIVGKNWLHSHAENEYISELKSIVASMSYDLKSRIIFTGYVDHKKINEIYSISDCIVIPSQWEEAFGVVALEAMTMGVPVIASKSGGLPEVLGNSALIINRGVDFVEELSKAIRQLYLNPDLRIKLGEVGKKRSNRFPQTKEEYFNDFSKIVRLGGL</sequence>
<dbReference type="InterPro" id="IPR001296">
    <property type="entry name" value="Glyco_trans_1"/>
</dbReference>
<dbReference type="AlphaFoldDB" id="A0A0R1YRJ8"/>
<organism evidence="3 4">
    <name type="scientific">Lentilactobacillus parabuchneri DSM 5707 = NBRC 107865</name>
    <dbReference type="NCBI Taxonomy" id="1423784"/>
    <lineage>
        <taxon>Bacteria</taxon>
        <taxon>Bacillati</taxon>
        <taxon>Bacillota</taxon>
        <taxon>Bacilli</taxon>
        <taxon>Lactobacillales</taxon>
        <taxon>Lactobacillaceae</taxon>
        <taxon>Lentilactobacillus</taxon>
    </lineage>
</organism>
<dbReference type="PANTHER" id="PTHR46401:SF2">
    <property type="entry name" value="GLYCOSYLTRANSFERASE WBBK-RELATED"/>
    <property type="match status" value="1"/>
</dbReference>
<dbReference type="CDD" id="cd03801">
    <property type="entry name" value="GT4_PimA-like"/>
    <property type="match status" value="1"/>
</dbReference>
<accession>A0A0R1YRJ8</accession>
<feature type="domain" description="Glycosyl transferase family 1" evidence="2">
    <location>
        <begin position="211"/>
        <end position="390"/>
    </location>
</feature>
<dbReference type="RefSeq" id="WP_057911388.1">
    <property type="nucleotide sequence ID" value="NZ_AZGK01000027.1"/>
</dbReference>
<protein>
    <submittedName>
        <fullName evidence="3">Lipopolysaccharide N-acetylglucosaminyltransferase</fullName>
    </submittedName>
</protein>
<dbReference type="PANTHER" id="PTHR46401">
    <property type="entry name" value="GLYCOSYLTRANSFERASE WBBK-RELATED"/>
    <property type="match status" value="1"/>
</dbReference>
<name>A0A0R1YRJ8_9LACO</name>
<dbReference type="EMBL" id="AZGK01000027">
    <property type="protein sequence ID" value="KRM44517.1"/>
    <property type="molecule type" value="Genomic_DNA"/>
</dbReference>
<evidence type="ECO:0000259" key="2">
    <source>
        <dbReference type="Pfam" id="PF00534"/>
    </source>
</evidence>
<comment type="caution">
    <text evidence="3">The sequence shown here is derived from an EMBL/GenBank/DDBJ whole genome shotgun (WGS) entry which is preliminary data.</text>
</comment>
<proteinExistence type="predicted"/>
<evidence type="ECO:0000313" key="4">
    <source>
        <dbReference type="Proteomes" id="UP000051957"/>
    </source>
</evidence>
<dbReference type="Gene3D" id="3.40.50.2000">
    <property type="entry name" value="Glycogen Phosphorylase B"/>
    <property type="match status" value="2"/>
</dbReference>
<dbReference type="GO" id="GO:0009103">
    <property type="term" value="P:lipopolysaccharide biosynthetic process"/>
    <property type="evidence" value="ECO:0007669"/>
    <property type="project" value="TreeGrafter"/>
</dbReference>
<reference evidence="3 4" key="1">
    <citation type="journal article" date="2015" name="Genome Announc.">
        <title>Expanding the biotechnology potential of lactobacilli through comparative genomics of 213 strains and associated genera.</title>
        <authorList>
            <person name="Sun Z."/>
            <person name="Harris H.M."/>
            <person name="McCann A."/>
            <person name="Guo C."/>
            <person name="Argimon S."/>
            <person name="Zhang W."/>
            <person name="Yang X."/>
            <person name="Jeffery I.B."/>
            <person name="Cooney J.C."/>
            <person name="Kagawa T.F."/>
            <person name="Liu W."/>
            <person name="Song Y."/>
            <person name="Salvetti E."/>
            <person name="Wrobel A."/>
            <person name="Rasinkangas P."/>
            <person name="Parkhill J."/>
            <person name="Rea M.C."/>
            <person name="O'Sullivan O."/>
            <person name="Ritari J."/>
            <person name="Douillard F.P."/>
            <person name="Paul Ross R."/>
            <person name="Yang R."/>
            <person name="Briner A.E."/>
            <person name="Felis G.E."/>
            <person name="de Vos W.M."/>
            <person name="Barrangou R."/>
            <person name="Klaenhammer T.R."/>
            <person name="Caufield P.W."/>
            <person name="Cui Y."/>
            <person name="Zhang H."/>
            <person name="O'Toole P.W."/>
        </authorList>
    </citation>
    <scope>NUCLEOTIDE SEQUENCE [LARGE SCALE GENOMIC DNA]</scope>
    <source>
        <strain evidence="3 4">DSM 5707</strain>
    </source>
</reference>
<keyword evidence="3" id="KW-0328">Glycosyltransferase</keyword>
<dbReference type="SUPFAM" id="SSF53756">
    <property type="entry name" value="UDP-Glycosyltransferase/glycogen phosphorylase"/>
    <property type="match status" value="1"/>
</dbReference>
<dbReference type="Proteomes" id="UP000051957">
    <property type="component" value="Unassembled WGS sequence"/>
</dbReference>
<keyword evidence="1 3" id="KW-0808">Transferase</keyword>